<feature type="non-terminal residue" evidence="1">
    <location>
        <position position="1"/>
    </location>
</feature>
<organism evidence="1 2">
    <name type="scientific">Paraprevotella xylaniphila YIT 11841</name>
    <dbReference type="NCBI Taxonomy" id="762982"/>
    <lineage>
        <taxon>Bacteria</taxon>
        <taxon>Pseudomonadati</taxon>
        <taxon>Bacteroidota</taxon>
        <taxon>Bacteroidia</taxon>
        <taxon>Bacteroidales</taxon>
        <taxon>Prevotellaceae</taxon>
        <taxon>Paraprevotella</taxon>
    </lineage>
</organism>
<proteinExistence type="predicted"/>
<reference evidence="1 2" key="1">
    <citation type="submission" date="2011-02" db="EMBL/GenBank/DDBJ databases">
        <authorList>
            <person name="Weinstock G."/>
            <person name="Sodergren E."/>
            <person name="Clifton S."/>
            <person name="Fulton L."/>
            <person name="Fulton B."/>
            <person name="Courtney L."/>
            <person name="Fronick C."/>
            <person name="Harrison M."/>
            <person name="Strong C."/>
            <person name="Farmer C."/>
            <person name="Delahaunty K."/>
            <person name="Markovic C."/>
            <person name="Hall O."/>
            <person name="Minx P."/>
            <person name="Tomlinson C."/>
            <person name="Mitreva M."/>
            <person name="Hou S."/>
            <person name="Chen J."/>
            <person name="Wollam A."/>
            <person name="Pepin K.H."/>
            <person name="Johnson M."/>
            <person name="Bhonagiri V."/>
            <person name="Zhang X."/>
            <person name="Suruliraj S."/>
            <person name="Warren W."/>
            <person name="Chinwalla A."/>
            <person name="Mardis E.R."/>
            <person name="Wilson R.K."/>
        </authorList>
    </citation>
    <scope>NUCLEOTIDE SEQUENCE [LARGE SCALE GENOMIC DNA]</scope>
    <source>
        <strain evidence="1 2">YIT 11841</strain>
    </source>
</reference>
<gene>
    <name evidence="1" type="ORF">HMPREF9442_01092</name>
</gene>
<name>F3QSD4_9BACT</name>
<comment type="caution">
    <text evidence="1">The sequence shown here is derived from an EMBL/GenBank/DDBJ whole genome shotgun (WGS) entry which is preliminary data.</text>
</comment>
<dbReference type="AlphaFoldDB" id="F3QSD4"/>
<protein>
    <submittedName>
        <fullName evidence="1">Uncharacterized protein</fullName>
    </submittedName>
</protein>
<sequence>NPSNFLGALHSGATGGLFRSFRMPLVYRTLAVHGLSNSVFHRRK</sequence>
<dbReference type="Proteomes" id="UP000005546">
    <property type="component" value="Unassembled WGS sequence"/>
</dbReference>
<evidence type="ECO:0000313" key="2">
    <source>
        <dbReference type="Proteomes" id="UP000005546"/>
    </source>
</evidence>
<keyword evidence="2" id="KW-1185">Reference proteome</keyword>
<dbReference type="HOGENOM" id="CLU_3209510_0_0_10"/>
<accession>F3QSD4</accession>
<evidence type="ECO:0000313" key="1">
    <source>
        <dbReference type="EMBL" id="EGG55475.1"/>
    </source>
</evidence>
<dbReference type="EMBL" id="AFBR01000025">
    <property type="protein sequence ID" value="EGG55475.1"/>
    <property type="molecule type" value="Genomic_DNA"/>
</dbReference>